<accession>A0A927R4B8</accession>
<feature type="transmembrane region" description="Helical" evidence="6">
    <location>
        <begin position="196"/>
        <end position="217"/>
    </location>
</feature>
<dbReference type="PANTHER" id="PTHR11706:SF33">
    <property type="entry name" value="NATURAL RESISTANCE-ASSOCIATED MACROPHAGE PROTEIN 2"/>
    <property type="match status" value="1"/>
</dbReference>
<dbReference type="Proteomes" id="UP000658225">
    <property type="component" value="Unassembled WGS sequence"/>
</dbReference>
<gene>
    <name evidence="7" type="ORF">H4683_001781</name>
</gene>
<sequence>MVEKKVHSATDSTGKRKGSILKYVGPAFITSALMLGPGSLTLSSKIGAVYGSQLVWAIVVAIVLMMSYTEMCTRIGLAAKESFIGVMLTKWGKPAAVLIGFGAFLVTSSFQAGNSIGTGIAMHALTGINSNVWIAIMTFLAIALLFTKQFYAILEKLMLGLVLIMLTAFLVTFIAVKPSISAIFSGFVPSVPVGSMGLIIALFATSFSIVGAVYQSYLVQEKGWTIKDAKYSIRESYVGIFILGFISFLVMMAAATVLKPKGLMVNNASEMGLSLEPIFGSWAMVVFMIGLLGASFSSLIGNATIGGSMLADGLGFGSKLSNVKVKLSIVAVILIGSIVAVIFGAAPVNLIVFAQTVTIFIVPFIAICILVVANDKKIMGSLKNKAMSNTLGVMGLLVLLYLAFNNFKNIFLS</sequence>
<dbReference type="GO" id="GO:0034755">
    <property type="term" value="P:iron ion transmembrane transport"/>
    <property type="evidence" value="ECO:0007669"/>
    <property type="project" value="TreeGrafter"/>
</dbReference>
<evidence type="ECO:0000313" key="8">
    <source>
        <dbReference type="Proteomes" id="UP000658225"/>
    </source>
</evidence>
<proteinExistence type="predicted"/>
<feature type="transmembrane region" description="Helical" evidence="6">
    <location>
        <begin position="54"/>
        <end position="73"/>
    </location>
</feature>
<comment type="subcellular location">
    <subcellularLocation>
        <location evidence="1">Membrane</location>
        <topology evidence="1">Multi-pass membrane protein</topology>
    </subcellularLocation>
</comment>
<keyword evidence="3 6" id="KW-0812">Transmembrane</keyword>
<dbReference type="RefSeq" id="WP_225941994.1">
    <property type="nucleotide sequence ID" value="NZ_JADBEL010000008.1"/>
</dbReference>
<dbReference type="EMBL" id="JADBEL010000008">
    <property type="protein sequence ID" value="MBE1554703.1"/>
    <property type="molecule type" value="Genomic_DNA"/>
</dbReference>
<feature type="transmembrane region" description="Helical" evidence="6">
    <location>
        <begin position="325"/>
        <end position="346"/>
    </location>
</feature>
<evidence type="ECO:0000256" key="6">
    <source>
        <dbReference type="SAM" id="Phobius"/>
    </source>
</evidence>
<evidence type="ECO:0000256" key="4">
    <source>
        <dbReference type="ARBA" id="ARBA00022989"/>
    </source>
</evidence>
<dbReference type="AlphaFoldDB" id="A0A927R4B8"/>
<feature type="transmembrane region" description="Helical" evidence="6">
    <location>
        <begin position="20"/>
        <end position="42"/>
    </location>
</feature>
<evidence type="ECO:0000256" key="3">
    <source>
        <dbReference type="ARBA" id="ARBA00022692"/>
    </source>
</evidence>
<evidence type="ECO:0000256" key="1">
    <source>
        <dbReference type="ARBA" id="ARBA00004141"/>
    </source>
</evidence>
<dbReference type="GO" id="GO:0005886">
    <property type="term" value="C:plasma membrane"/>
    <property type="evidence" value="ECO:0007669"/>
    <property type="project" value="TreeGrafter"/>
</dbReference>
<feature type="transmembrane region" description="Helical" evidence="6">
    <location>
        <begin position="237"/>
        <end position="258"/>
    </location>
</feature>
<name>A0A927R4B8_9BACL</name>
<keyword evidence="5 6" id="KW-0472">Membrane</keyword>
<feature type="transmembrane region" description="Helical" evidence="6">
    <location>
        <begin position="124"/>
        <end position="145"/>
    </location>
</feature>
<dbReference type="InterPro" id="IPR001046">
    <property type="entry name" value="NRAMP_fam"/>
</dbReference>
<feature type="transmembrane region" description="Helical" evidence="6">
    <location>
        <begin position="352"/>
        <end position="374"/>
    </location>
</feature>
<organism evidence="7 8">
    <name type="scientific">Sporosarcina limicola</name>
    <dbReference type="NCBI Taxonomy" id="34101"/>
    <lineage>
        <taxon>Bacteria</taxon>
        <taxon>Bacillati</taxon>
        <taxon>Bacillota</taxon>
        <taxon>Bacilli</taxon>
        <taxon>Bacillales</taxon>
        <taxon>Caryophanaceae</taxon>
        <taxon>Sporosarcina</taxon>
    </lineage>
</organism>
<dbReference type="GO" id="GO:0015086">
    <property type="term" value="F:cadmium ion transmembrane transporter activity"/>
    <property type="evidence" value="ECO:0007669"/>
    <property type="project" value="TreeGrafter"/>
</dbReference>
<reference evidence="7" key="1">
    <citation type="submission" date="2020-10" db="EMBL/GenBank/DDBJ databases">
        <title>Genomic Encyclopedia of Type Strains, Phase IV (KMG-IV): sequencing the most valuable type-strain genomes for metagenomic binning, comparative biology and taxonomic classification.</title>
        <authorList>
            <person name="Goeker M."/>
        </authorList>
    </citation>
    <scope>NUCLEOTIDE SEQUENCE</scope>
    <source>
        <strain evidence="7">DSM 13886</strain>
    </source>
</reference>
<keyword evidence="8" id="KW-1185">Reference proteome</keyword>
<evidence type="ECO:0000256" key="2">
    <source>
        <dbReference type="ARBA" id="ARBA00022448"/>
    </source>
</evidence>
<dbReference type="Gene3D" id="1.20.1740.10">
    <property type="entry name" value="Amino acid/polyamine transporter I"/>
    <property type="match status" value="1"/>
</dbReference>
<dbReference type="NCBIfam" id="NF037982">
    <property type="entry name" value="Nramp_1"/>
    <property type="match status" value="1"/>
</dbReference>
<feature type="transmembrane region" description="Helical" evidence="6">
    <location>
        <begin position="157"/>
        <end position="176"/>
    </location>
</feature>
<dbReference type="Pfam" id="PF01566">
    <property type="entry name" value="Nramp"/>
    <property type="match status" value="1"/>
</dbReference>
<keyword evidence="2" id="KW-0813">Transport</keyword>
<comment type="caution">
    <text evidence="7">The sequence shown here is derived from an EMBL/GenBank/DDBJ whole genome shotgun (WGS) entry which is preliminary data.</text>
</comment>
<evidence type="ECO:0000313" key="7">
    <source>
        <dbReference type="EMBL" id="MBE1554703.1"/>
    </source>
</evidence>
<dbReference type="PANTHER" id="PTHR11706">
    <property type="entry name" value="SOLUTE CARRIER PROTEIN FAMILY 11 MEMBER"/>
    <property type="match status" value="1"/>
</dbReference>
<feature type="transmembrane region" description="Helical" evidence="6">
    <location>
        <begin position="386"/>
        <end position="404"/>
    </location>
</feature>
<feature type="transmembrane region" description="Helical" evidence="6">
    <location>
        <begin position="278"/>
        <end position="305"/>
    </location>
</feature>
<evidence type="ECO:0000256" key="5">
    <source>
        <dbReference type="ARBA" id="ARBA00023136"/>
    </source>
</evidence>
<keyword evidence="4 6" id="KW-1133">Transmembrane helix</keyword>
<feature type="transmembrane region" description="Helical" evidence="6">
    <location>
        <begin position="94"/>
        <end position="112"/>
    </location>
</feature>
<dbReference type="GO" id="GO:0005384">
    <property type="term" value="F:manganese ion transmembrane transporter activity"/>
    <property type="evidence" value="ECO:0007669"/>
    <property type="project" value="TreeGrafter"/>
</dbReference>
<protein>
    <submittedName>
        <fullName evidence="7">Mn2+/Fe2+ NRAMP family transporter</fullName>
    </submittedName>
</protein>